<feature type="compositionally biased region" description="Basic residues" evidence="1">
    <location>
        <begin position="422"/>
        <end position="432"/>
    </location>
</feature>
<dbReference type="EMBL" id="GBHO01005122">
    <property type="protein sequence ID" value="JAG38482.1"/>
    <property type="molecule type" value="Transcribed_RNA"/>
</dbReference>
<feature type="transmembrane region" description="Helical" evidence="2">
    <location>
        <begin position="198"/>
        <end position="220"/>
    </location>
</feature>
<feature type="transmembrane region" description="Helical" evidence="2">
    <location>
        <begin position="114"/>
        <end position="133"/>
    </location>
</feature>
<evidence type="ECO:0000313" key="3">
    <source>
        <dbReference type="EMBL" id="JAG38482.1"/>
    </source>
</evidence>
<protein>
    <submittedName>
        <fullName evidence="3">Cardiomyopathy-associated protein 5</fullName>
    </submittedName>
</protein>
<evidence type="ECO:0000256" key="2">
    <source>
        <dbReference type="SAM" id="Phobius"/>
    </source>
</evidence>
<reference evidence="3" key="2">
    <citation type="submission" date="2014-07" db="EMBL/GenBank/DDBJ databases">
        <authorList>
            <person name="Hull J."/>
        </authorList>
    </citation>
    <scope>NUCLEOTIDE SEQUENCE</scope>
</reference>
<name>A0A0A9YZM1_LYGHE</name>
<keyword evidence="2" id="KW-0812">Transmembrane</keyword>
<evidence type="ECO:0000256" key="1">
    <source>
        <dbReference type="SAM" id="MobiDB-lite"/>
    </source>
</evidence>
<feature type="transmembrane region" description="Helical" evidence="2">
    <location>
        <begin position="153"/>
        <end position="177"/>
    </location>
</feature>
<reference evidence="3" key="1">
    <citation type="journal article" date="2014" name="PLoS ONE">
        <title>Transcriptome-Based Identification of ABC Transporters in the Western Tarnished Plant Bug Lygus hesperus.</title>
        <authorList>
            <person name="Hull J.J."/>
            <person name="Chaney K."/>
            <person name="Geib S.M."/>
            <person name="Fabrick J.A."/>
            <person name="Brent C.S."/>
            <person name="Walsh D."/>
            <person name="Lavine L.C."/>
        </authorList>
    </citation>
    <scope>NUCLEOTIDE SEQUENCE</scope>
</reference>
<gene>
    <name evidence="3" type="primary">Cmya5</name>
    <name evidence="3" type="ORF">CM83_5105</name>
</gene>
<sequence length="432" mass="48644">MSGIQMNHTSLHPSITLQGKSGTDYFLTGNQAIVPTIEWISYYYSLVTIIEDMNMREDIVPRVVIISYNILTGNTFRLTKVDLVVEYLPSGECSAVLHIASIKVTLSSEVTSSIISRALLLFLSFVHILIAVAEVSTQGFKTYITRWYGIVKIVLSLTGVLMFFTTLMCYLPQYLVLDRLFKLPSDTYMDLHDLHDKFSLDSIALTLFLFVMCVDLAVAVKDALNLRIITAVSASGFRMSWNMILIIMIYSRAASLSSNMSYSFLVPVFFKALFPLPSRDDEDQVFLLLAIIIVSVCSKFCLAIFVYHLEVFDRDFISDYHPGKLATDRSIRPLRDTLAVKMRYIKKHSVRSQVSTLSRKSENSGSSSPMKNTESKKSTFLTKKRSRASKSEPPVTGTDNPPPGTSEETETDGGRKLEARTSKLHQKFFNRS</sequence>
<keyword evidence="2" id="KW-1133">Transmembrane helix</keyword>
<feature type="compositionally biased region" description="Polar residues" evidence="1">
    <location>
        <begin position="351"/>
        <end position="372"/>
    </location>
</feature>
<feature type="transmembrane region" description="Helical" evidence="2">
    <location>
        <begin position="284"/>
        <end position="307"/>
    </location>
</feature>
<dbReference type="AlphaFoldDB" id="A0A0A9YZM1"/>
<proteinExistence type="predicted"/>
<organism evidence="3">
    <name type="scientific">Lygus hesperus</name>
    <name type="common">Western plant bug</name>
    <dbReference type="NCBI Taxonomy" id="30085"/>
    <lineage>
        <taxon>Eukaryota</taxon>
        <taxon>Metazoa</taxon>
        <taxon>Ecdysozoa</taxon>
        <taxon>Arthropoda</taxon>
        <taxon>Hexapoda</taxon>
        <taxon>Insecta</taxon>
        <taxon>Pterygota</taxon>
        <taxon>Neoptera</taxon>
        <taxon>Paraneoptera</taxon>
        <taxon>Hemiptera</taxon>
        <taxon>Heteroptera</taxon>
        <taxon>Panheteroptera</taxon>
        <taxon>Cimicomorpha</taxon>
        <taxon>Miridae</taxon>
        <taxon>Mirini</taxon>
        <taxon>Lygus</taxon>
    </lineage>
</organism>
<accession>A0A0A9YZM1</accession>
<feature type="region of interest" description="Disordered" evidence="1">
    <location>
        <begin position="351"/>
        <end position="432"/>
    </location>
</feature>
<keyword evidence="2" id="KW-0472">Membrane</keyword>
<feature type="compositionally biased region" description="Basic and acidic residues" evidence="1">
    <location>
        <begin position="412"/>
        <end position="421"/>
    </location>
</feature>